<dbReference type="GO" id="GO:0005261">
    <property type="term" value="F:monoatomic cation channel activity"/>
    <property type="evidence" value="ECO:0007669"/>
    <property type="project" value="InterPro"/>
</dbReference>
<keyword evidence="3 10" id="KW-0945">Host-virus interaction</keyword>
<protein>
    <recommendedName>
        <fullName evidence="10">Protein Vpu</fullName>
    </recommendedName>
    <alternativeName>
        <fullName evidence="10">U ORF protein</fullName>
    </alternativeName>
    <alternativeName>
        <fullName evidence="10">Viral protein U</fullName>
    </alternativeName>
</protein>
<comment type="similarity">
    <text evidence="10">Belongs to the HIV-1 VPU protein family.</text>
</comment>
<keyword evidence="4 10" id="KW-0812">Transmembrane</keyword>
<evidence type="ECO:0000256" key="9">
    <source>
        <dbReference type="ARBA" id="ARBA00023303"/>
    </source>
</evidence>
<keyword evidence="6 10" id="KW-1043">Host membrane</keyword>
<sequence>MHPRDVAVLIIAGVLLICIIVVWGKVLLFVLKERERDKFVQRLVRWRERQEDGGYESNEEEEEQLRELGNLLGFGNIL</sequence>
<evidence type="ECO:0000256" key="8">
    <source>
        <dbReference type="ARBA" id="ARBA00023136"/>
    </source>
</evidence>
<evidence type="ECO:0000313" key="11">
    <source>
        <dbReference type="EMBL" id="ATZ77200.1"/>
    </source>
</evidence>
<dbReference type="GO" id="GO:0033644">
    <property type="term" value="C:host cell membrane"/>
    <property type="evidence" value="ECO:0007669"/>
    <property type="project" value="UniProtKB-SubCell"/>
</dbReference>
<comment type="function">
    <text evidence="10">Enhances virion budding, by targeting human CD4 and Tetherin/BST2 to proteasome degradation. Degradation of CD4 prevents any unwanted premature interactions between viral Env and its receptor human CD4 in the endoplasmic reticulum. Degradation of antiretroviral protein Tetherin/BST2 is important for virion budding, as BST2 tethers new viral particles to the host cell membrane. Mechanistically, Vpu bridges either CD4 or BST2 to BTRC, a substrate recognition subunit of the Skp1/Cullin/F-box protein E3 ubiquitin ligase, induces their ubiquitination and subsequent proteasomal degradation. The alteration of the E3 ligase specificity by Vpu seems to interfere with the degradation of host IKBKB, leading to NF-kappa-B down-regulation and subsequent apoptosis. Acts as a viroporin that forms an oligomeric ion channel in membranes. Modulates the host DNA repair mechanisms to promote degradation of nuclear viral cDNA in cells that are already productively infected in order to suppress immune sensing and proviral hyper-integration (superinfection). Manipulates PML-NBs and modulates SUMOylation of host BLM protein thereby enhancing its DNA-end processing activity toward viral unintegrated linear DNA. Also inhibits RAD52-mediated homologous repair of viral cDNA, preventing the generation of dead-end circular forms of single copies of the long terminal repeat and permitting sustained nucleolytic attack.</text>
</comment>
<evidence type="ECO:0000256" key="3">
    <source>
        <dbReference type="ARBA" id="ARBA00022581"/>
    </source>
</evidence>
<dbReference type="GO" id="GO:0019076">
    <property type="term" value="P:viral release from host cell"/>
    <property type="evidence" value="ECO:0007669"/>
    <property type="project" value="UniProtKB-UniRule"/>
</dbReference>
<evidence type="ECO:0000256" key="7">
    <source>
        <dbReference type="ARBA" id="ARBA00023065"/>
    </source>
</evidence>
<dbReference type="EMBL" id="KY953207">
    <property type="protein sequence ID" value="ATZ77200.1"/>
    <property type="molecule type" value="Genomic_RNA"/>
</dbReference>
<evidence type="ECO:0000256" key="5">
    <source>
        <dbReference type="ARBA" id="ARBA00022703"/>
    </source>
</evidence>
<keyword evidence="10" id="KW-1133">Transmembrane helix</keyword>
<evidence type="ECO:0000256" key="6">
    <source>
        <dbReference type="ARBA" id="ARBA00022870"/>
    </source>
</evidence>
<organismHost>
    <name type="scientific">Homo sapiens</name>
    <name type="common">Human</name>
    <dbReference type="NCBI Taxonomy" id="9606"/>
</organismHost>
<comment type="subcellular location">
    <subcellularLocation>
        <location evidence="10">Host membrane</location>
        <topology evidence="10">Single-pass type I membrane protein</topology>
    </subcellularLocation>
</comment>
<organism evidence="11">
    <name type="scientific">Human immunodeficiency virus type 1</name>
    <name type="common">HIV-1</name>
    <dbReference type="NCBI Taxonomy" id="11676"/>
    <lineage>
        <taxon>Viruses</taxon>
        <taxon>Riboviria</taxon>
        <taxon>Pararnavirae</taxon>
        <taxon>Artverviricota</taxon>
        <taxon>Revtraviricetes</taxon>
        <taxon>Ortervirales</taxon>
        <taxon>Retroviridae</taxon>
        <taxon>Orthoretrovirinae</taxon>
        <taxon>Lentivirus</taxon>
        <taxon>Lentivirus humimdef1</taxon>
    </lineage>
</organism>
<keyword evidence="8 10" id="KW-0472">Membrane</keyword>
<keyword evidence="2" id="KW-0597">Phosphoprotein</keyword>
<keyword evidence="9 10" id="KW-0407">Ion channel</keyword>
<feature type="transmembrane region" description="Helical" evidence="10">
    <location>
        <begin position="6"/>
        <end position="31"/>
    </location>
</feature>
<evidence type="ECO:0000256" key="2">
    <source>
        <dbReference type="ARBA" id="ARBA00022553"/>
    </source>
</evidence>
<keyword evidence="1 10" id="KW-0813">Transport</keyword>
<name>A0A2H4ULX3_HV1</name>
<evidence type="ECO:0000256" key="1">
    <source>
        <dbReference type="ARBA" id="ARBA00022448"/>
    </source>
</evidence>
<evidence type="ECO:0000256" key="10">
    <source>
        <dbReference type="RuleBase" id="RU364058"/>
    </source>
</evidence>
<dbReference type="InterPro" id="IPR008187">
    <property type="entry name" value="Vpu"/>
</dbReference>
<reference evidence="11" key="1">
    <citation type="submission" date="2017-04" db="EMBL/GenBank/DDBJ databases">
        <title>Characterization of near full-length genome sequences for standard panels of HIV-1 isolates established at the External Quality Assurance Program Oversight Laboratory (EQAPOL).</title>
        <authorList>
            <person name="Hora B."/>
            <person name="Chen Y."/>
            <person name="Stone M."/>
            <person name="Manak M."/>
            <person name="Busch M.P."/>
            <person name="Denny T.N."/>
            <person name="Gao F."/>
        </authorList>
    </citation>
    <scope>NUCLEOTIDE SEQUENCE</scope>
    <source>
        <strain evidence="11">DEPXXFR006</strain>
    </source>
</reference>
<keyword evidence="5 10" id="KW-0053">Apoptosis</keyword>
<evidence type="ECO:0000256" key="4">
    <source>
        <dbReference type="ARBA" id="ARBA00022692"/>
    </source>
</evidence>
<accession>A0A2H4ULX3</accession>
<dbReference type="Pfam" id="PF00558">
    <property type="entry name" value="Vpu"/>
    <property type="match status" value="1"/>
</dbReference>
<keyword evidence="7 10" id="KW-0406">Ion transport</keyword>
<dbReference type="GO" id="GO:0032801">
    <property type="term" value="P:receptor catabolic process"/>
    <property type="evidence" value="ECO:0007669"/>
    <property type="project" value="InterPro"/>
</dbReference>
<proteinExistence type="inferred from homology"/>
<gene>
    <name evidence="10 11" type="primary">vpu</name>
</gene>